<dbReference type="Proteomes" id="UP000662914">
    <property type="component" value="Chromosome"/>
</dbReference>
<accession>A0A809R0N7</accession>
<dbReference type="CDD" id="cd05483">
    <property type="entry name" value="retropepsin_like_bacteria"/>
    <property type="match status" value="1"/>
</dbReference>
<dbReference type="EMBL" id="AP021857">
    <property type="protein sequence ID" value="BBO20328.1"/>
    <property type="molecule type" value="Genomic_DNA"/>
</dbReference>
<evidence type="ECO:0000256" key="1">
    <source>
        <dbReference type="SAM" id="SignalP"/>
    </source>
</evidence>
<dbReference type="InterPro" id="IPR011969">
    <property type="entry name" value="Clan_AA_Asp_peptidase_C"/>
</dbReference>
<name>A0A809R0N7_9PROT</name>
<dbReference type="PROSITE" id="PS00141">
    <property type="entry name" value="ASP_PROTEASE"/>
    <property type="match status" value="1"/>
</dbReference>
<keyword evidence="2" id="KW-0378">Hydrolase</keyword>
<evidence type="ECO:0000313" key="3">
    <source>
        <dbReference type="Proteomes" id="UP000662914"/>
    </source>
</evidence>
<proteinExistence type="predicted"/>
<dbReference type="NCBIfam" id="TIGR02281">
    <property type="entry name" value="clan_AA_DTGA"/>
    <property type="match status" value="1"/>
</dbReference>
<sequence length="214" mass="22094">MGRLANSSLCALFCALAVQPARAADVGVVGLFPGKAVLVIDGGAPRTVPVGANIGGVRLIAVDQDSATVEIGARRQRLAIGQHAHAGGDGGGAQTTSLTADGRGHFITTGTVNGATIRFMVDTGATSVALGASDARRANVSIANARPVMVQTANGITPAWVVTLATVRVGDVTLNEVEGIVHQHDMPVALLGMSFLNRMEMKRDGQTMTLRKRY</sequence>
<dbReference type="GO" id="GO:0006508">
    <property type="term" value="P:proteolysis"/>
    <property type="evidence" value="ECO:0007669"/>
    <property type="project" value="UniProtKB-KW"/>
</dbReference>
<feature type="chain" id="PRO_5035248509" evidence="1">
    <location>
        <begin position="24"/>
        <end position="214"/>
    </location>
</feature>
<dbReference type="InterPro" id="IPR034122">
    <property type="entry name" value="Retropepsin-like_bacterial"/>
</dbReference>
<keyword evidence="2" id="KW-0645">Protease</keyword>
<dbReference type="InterPro" id="IPR021109">
    <property type="entry name" value="Peptidase_aspartic_dom_sf"/>
</dbReference>
<protein>
    <submittedName>
        <fullName evidence="2">Aspartyl protease</fullName>
    </submittedName>
</protein>
<dbReference type="Pfam" id="PF13975">
    <property type="entry name" value="gag-asp_proteas"/>
    <property type="match status" value="1"/>
</dbReference>
<evidence type="ECO:0000313" key="2">
    <source>
        <dbReference type="EMBL" id="BBO20328.1"/>
    </source>
</evidence>
<dbReference type="Gene3D" id="2.40.70.10">
    <property type="entry name" value="Acid Proteases"/>
    <property type="match status" value="1"/>
</dbReference>
<dbReference type="GO" id="GO:0004190">
    <property type="term" value="F:aspartic-type endopeptidase activity"/>
    <property type="evidence" value="ECO:0007669"/>
    <property type="project" value="InterPro"/>
</dbReference>
<organism evidence="2 3">
    <name type="scientific">Candidatus Desulfobacillus denitrificans</name>
    <dbReference type="NCBI Taxonomy" id="2608985"/>
    <lineage>
        <taxon>Bacteria</taxon>
        <taxon>Pseudomonadati</taxon>
        <taxon>Pseudomonadota</taxon>
        <taxon>Betaproteobacteria</taxon>
        <taxon>Candidatus Desulfobacillus</taxon>
    </lineage>
</organism>
<keyword evidence="1" id="KW-0732">Signal</keyword>
<feature type="signal peptide" evidence="1">
    <location>
        <begin position="1"/>
        <end position="23"/>
    </location>
</feature>
<dbReference type="SUPFAM" id="SSF50630">
    <property type="entry name" value="Acid proteases"/>
    <property type="match status" value="1"/>
</dbReference>
<reference evidence="2" key="1">
    <citation type="journal article" name="DNA Res.">
        <title>The physiological potential of anammox bacteria as revealed by their core genome structure.</title>
        <authorList>
            <person name="Okubo T."/>
            <person name="Toyoda A."/>
            <person name="Fukuhara K."/>
            <person name="Uchiyama I."/>
            <person name="Harigaya Y."/>
            <person name="Kuroiwa M."/>
            <person name="Suzuki T."/>
            <person name="Murakami Y."/>
            <person name="Suwa Y."/>
            <person name="Takami H."/>
        </authorList>
    </citation>
    <scope>NUCLEOTIDE SEQUENCE</scope>
    <source>
        <strain evidence="2">317325-3</strain>
    </source>
</reference>
<dbReference type="AlphaFoldDB" id="A0A809R0N7"/>
<dbReference type="KEGG" id="ddz:DSYM_10270"/>
<gene>
    <name evidence="2" type="ORF">DSYM_10270</name>
</gene>
<dbReference type="InterPro" id="IPR001969">
    <property type="entry name" value="Aspartic_peptidase_AS"/>
</dbReference>